<dbReference type="RefSeq" id="WP_005866995.1">
    <property type="nucleotide sequence ID" value="NZ_DAWEGJ010000229.1"/>
</dbReference>
<sequence>MACEKQHRYDPQYNNLPVDQGGAGRHRCAGCAYERGYEDGLNRKEKLDLDLDSLPESQAGTVRHKSPHAAYAAGYLAGVEDSYK</sequence>
<feature type="region of interest" description="Disordered" evidence="1">
    <location>
        <begin position="1"/>
        <end position="23"/>
    </location>
</feature>
<dbReference type="EMBL" id="RAYI01000093">
    <property type="protein sequence ID" value="RLT71829.1"/>
    <property type="molecule type" value="Genomic_DNA"/>
</dbReference>
<dbReference type="AlphaFoldDB" id="A0A3L7ZJI6"/>
<comment type="caution">
    <text evidence="2">The sequence shown here is derived from an EMBL/GenBank/DDBJ whole genome shotgun (WGS) entry which is preliminary data.</text>
</comment>
<evidence type="ECO:0000313" key="2">
    <source>
        <dbReference type="EMBL" id="RLT71829.1"/>
    </source>
</evidence>
<reference evidence="2 3" key="1">
    <citation type="submission" date="2018-09" db="EMBL/GenBank/DDBJ databases">
        <title>Murine metabolic-syndrome-specific gut microbial biobank.</title>
        <authorList>
            <person name="Liu C."/>
        </authorList>
    </citation>
    <scope>NUCLEOTIDE SEQUENCE [LARGE SCALE GENOMIC DNA]</scope>
    <source>
        <strain evidence="2 3">8-P5</strain>
    </source>
</reference>
<proteinExistence type="predicted"/>
<evidence type="ECO:0000313" key="3">
    <source>
        <dbReference type="Proteomes" id="UP000278164"/>
    </source>
</evidence>
<dbReference type="OrthoDB" id="1016222at2"/>
<dbReference type="GeneID" id="92928995"/>
<name>A0A3L7ZJI6_PARDI</name>
<protein>
    <submittedName>
        <fullName evidence="2">Uncharacterized protein</fullName>
    </submittedName>
</protein>
<evidence type="ECO:0000256" key="1">
    <source>
        <dbReference type="SAM" id="MobiDB-lite"/>
    </source>
</evidence>
<feature type="compositionally biased region" description="Basic and acidic residues" evidence="1">
    <location>
        <begin position="1"/>
        <end position="10"/>
    </location>
</feature>
<accession>A0A3L7ZJI6</accession>
<organism evidence="2 3">
    <name type="scientific">Parabacteroides distasonis</name>
    <dbReference type="NCBI Taxonomy" id="823"/>
    <lineage>
        <taxon>Bacteria</taxon>
        <taxon>Pseudomonadati</taxon>
        <taxon>Bacteroidota</taxon>
        <taxon>Bacteroidia</taxon>
        <taxon>Bacteroidales</taxon>
        <taxon>Tannerellaceae</taxon>
        <taxon>Parabacteroides</taxon>
    </lineage>
</organism>
<gene>
    <name evidence="2" type="ORF">D7V78_19160</name>
</gene>
<dbReference type="Proteomes" id="UP000278164">
    <property type="component" value="Unassembled WGS sequence"/>
</dbReference>